<feature type="binding site" evidence="3 4">
    <location>
        <position position="236"/>
    </location>
    <ligand>
        <name>Zn(2+)</name>
        <dbReference type="ChEBI" id="CHEBI:29105"/>
    </ligand>
</feature>
<keyword evidence="1 4" id="KW-0489">Methyltransferase</keyword>
<evidence type="ECO:0000256" key="4">
    <source>
        <dbReference type="PROSITE-ProRule" id="PRU00333"/>
    </source>
</evidence>
<sequence length="349" mass="35281">MADGEGPRRRGSPPQQQQQQQQQQQLLILDGGTGHLLKQWGAALPGLPVEQQFLAGVAANETDPQLVVRAHREYVAAGADVITTNSFSATAHSLAKIGRPAAAAPALARAAARNAAAARAAAGRAGEGVLIAGSLPPLKESYQSDGLCPHDEAVQQYRDLAEAMAPHVDLFLAETLAAGGEAEAAAEATATLGKPLWVSFTLEDSPAVCLRSGEPLAGAARPLLRHPHLRALLLNCCAPGAVAAALPALRAAAPPAVRVGAYANGFRTTTSEWLAGGGGGGGGGGDGAARLELDPREYDAQGLITPEAYARHAVAWARAGASVVGGCCGVGPAHIAAVAAALGRPPKGL</sequence>
<dbReference type="Pfam" id="PF02574">
    <property type="entry name" value="S-methyl_trans"/>
    <property type="match status" value="1"/>
</dbReference>
<feature type="compositionally biased region" description="Low complexity" evidence="5">
    <location>
        <begin position="15"/>
        <end position="24"/>
    </location>
</feature>
<keyword evidence="2 4" id="KW-0808">Transferase</keyword>
<dbReference type="InterPro" id="IPR003726">
    <property type="entry name" value="HCY_dom"/>
</dbReference>
<dbReference type="OrthoDB" id="261426at2759"/>
<evidence type="ECO:0000256" key="3">
    <source>
        <dbReference type="PIRSR" id="PIRSR037505-2"/>
    </source>
</evidence>
<dbReference type="AlphaFoldDB" id="A0A2V0PR19"/>
<dbReference type="PIRSF" id="PIRSF037505">
    <property type="entry name" value="Betaine_HMT"/>
    <property type="match status" value="1"/>
</dbReference>
<evidence type="ECO:0000256" key="2">
    <source>
        <dbReference type="ARBA" id="ARBA00022679"/>
    </source>
</evidence>
<feature type="region of interest" description="Disordered" evidence="5">
    <location>
        <begin position="1"/>
        <end position="24"/>
    </location>
</feature>
<dbReference type="STRING" id="307507.A0A2V0PR19"/>
<dbReference type="Gene3D" id="3.20.20.330">
    <property type="entry name" value="Homocysteine-binding-like domain"/>
    <property type="match status" value="1"/>
</dbReference>
<evidence type="ECO:0000259" key="6">
    <source>
        <dbReference type="PROSITE" id="PS50970"/>
    </source>
</evidence>
<dbReference type="PROSITE" id="PS50970">
    <property type="entry name" value="HCY"/>
    <property type="match status" value="1"/>
</dbReference>
<name>A0A2V0PR19_9CHLO</name>
<comment type="caution">
    <text evidence="7">The sequence shown here is derived from an EMBL/GenBank/DDBJ whole genome shotgun (WGS) entry which is preliminary data.</text>
</comment>
<reference evidence="7 8" key="1">
    <citation type="journal article" date="2018" name="Sci. Rep.">
        <title>Raphidocelis subcapitata (=Pseudokirchneriella subcapitata) provides an insight into genome evolution and environmental adaptations in the Sphaeropleales.</title>
        <authorList>
            <person name="Suzuki S."/>
            <person name="Yamaguchi H."/>
            <person name="Nakajima N."/>
            <person name="Kawachi M."/>
        </authorList>
    </citation>
    <scope>NUCLEOTIDE SEQUENCE [LARGE SCALE GENOMIC DNA]</scope>
    <source>
        <strain evidence="7 8">NIES-35</strain>
    </source>
</reference>
<dbReference type="EMBL" id="BDRX01000185">
    <property type="protein sequence ID" value="GBF99997.1"/>
    <property type="molecule type" value="Genomic_DNA"/>
</dbReference>
<evidence type="ECO:0000313" key="7">
    <source>
        <dbReference type="EMBL" id="GBF99997.1"/>
    </source>
</evidence>
<dbReference type="InParanoid" id="A0A2V0PR19"/>
<gene>
    <name evidence="7" type="ORF">Rsub_12724</name>
</gene>
<dbReference type="GO" id="GO:0009086">
    <property type="term" value="P:methionine biosynthetic process"/>
    <property type="evidence" value="ECO:0007669"/>
    <property type="project" value="InterPro"/>
</dbReference>
<evidence type="ECO:0000256" key="5">
    <source>
        <dbReference type="SAM" id="MobiDB-lite"/>
    </source>
</evidence>
<organism evidence="7 8">
    <name type="scientific">Raphidocelis subcapitata</name>
    <dbReference type="NCBI Taxonomy" id="307507"/>
    <lineage>
        <taxon>Eukaryota</taxon>
        <taxon>Viridiplantae</taxon>
        <taxon>Chlorophyta</taxon>
        <taxon>core chlorophytes</taxon>
        <taxon>Chlorophyceae</taxon>
        <taxon>CS clade</taxon>
        <taxon>Sphaeropleales</taxon>
        <taxon>Selenastraceae</taxon>
        <taxon>Raphidocelis</taxon>
    </lineage>
</organism>
<dbReference type="InterPro" id="IPR036589">
    <property type="entry name" value="HCY_dom_sf"/>
</dbReference>
<dbReference type="GO" id="GO:0008168">
    <property type="term" value="F:methyltransferase activity"/>
    <property type="evidence" value="ECO:0007669"/>
    <property type="project" value="UniProtKB-UniRule"/>
</dbReference>
<dbReference type="Proteomes" id="UP000247498">
    <property type="component" value="Unassembled WGS sequence"/>
</dbReference>
<feature type="binding site" evidence="3 4">
    <location>
        <position position="328"/>
    </location>
    <ligand>
        <name>Zn(2+)</name>
        <dbReference type="ChEBI" id="CHEBI:29105"/>
    </ligand>
</feature>
<dbReference type="PANTHER" id="PTHR11103">
    <property type="entry name" value="SLR1189 PROTEIN"/>
    <property type="match status" value="1"/>
</dbReference>
<proteinExistence type="predicted"/>
<accession>A0A2V0PR19</accession>
<evidence type="ECO:0000313" key="8">
    <source>
        <dbReference type="Proteomes" id="UP000247498"/>
    </source>
</evidence>
<keyword evidence="3 4" id="KW-0862">Zinc</keyword>
<dbReference type="InterPro" id="IPR017226">
    <property type="entry name" value="BHMT-like"/>
</dbReference>
<keyword evidence="3 4" id="KW-0479">Metal-binding</keyword>
<dbReference type="GO" id="GO:0008270">
    <property type="term" value="F:zinc ion binding"/>
    <property type="evidence" value="ECO:0007669"/>
    <property type="project" value="InterPro"/>
</dbReference>
<dbReference type="GO" id="GO:0032259">
    <property type="term" value="P:methylation"/>
    <property type="evidence" value="ECO:0007669"/>
    <property type="project" value="UniProtKB-KW"/>
</dbReference>
<comment type="cofactor">
    <cofactor evidence="3">
        <name>Zn(2+)</name>
        <dbReference type="ChEBI" id="CHEBI:29105"/>
    </cofactor>
    <text evidence="3">Binds 1 zinc ion per subunit.</text>
</comment>
<protein>
    <recommendedName>
        <fullName evidence="6">Hcy-binding domain-containing protein</fullName>
    </recommendedName>
</protein>
<feature type="domain" description="Hcy-binding" evidence="6">
    <location>
        <begin position="15"/>
        <end position="342"/>
    </location>
</feature>
<dbReference type="FunCoup" id="A0A2V0PR19">
    <property type="interactions" value="851"/>
</dbReference>
<feature type="binding site" evidence="3 4">
    <location>
        <position position="327"/>
    </location>
    <ligand>
        <name>Zn(2+)</name>
        <dbReference type="ChEBI" id="CHEBI:29105"/>
    </ligand>
</feature>
<keyword evidence="8" id="KW-1185">Reference proteome</keyword>
<evidence type="ECO:0000256" key="1">
    <source>
        <dbReference type="ARBA" id="ARBA00022603"/>
    </source>
</evidence>
<dbReference type="PANTHER" id="PTHR11103:SF18">
    <property type="entry name" value="SLR1189 PROTEIN"/>
    <property type="match status" value="1"/>
</dbReference>
<dbReference type="SUPFAM" id="SSF82282">
    <property type="entry name" value="Homocysteine S-methyltransferase"/>
    <property type="match status" value="1"/>
</dbReference>